<feature type="compositionally biased region" description="Basic residues" evidence="1">
    <location>
        <begin position="55"/>
        <end position="65"/>
    </location>
</feature>
<evidence type="ECO:0000313" key="2">
    <source>
        <dbReference type="EMBL" id="CAF1065556.1"/>
    </source>
</evidence>
<evidence type="ECO:0000313" key="3">
    <source>
        <dbReference type="Proteomes" id="UP000663855"/>
    </source>
</evidence>
<proteinExistence type="predicted"/>
<feature type="non-terminal residue" evidence="2">
    <location>
        <position position="1"/>
    </location>
</feature>
<evidence type="ECO:0000256" key="1">
    <source>
        <dbReference type="SAM" id="MobiDB-lite"/>
    </source>
</evidence>
<reference evidence="2" key="1">
    <citation type="submission" date="2021-02" db="EMBL/GenBank/DDBJ databases">
        <authorList>
            <person name="Nowell W R."/>
        </authorList>
    </citation>
    <scope>NUCLEOTIDE SEQUENCE</scope>
</reference>
<dbReference type="AlphaFoldDB" id="A0A814LI08"/>
<organism evidence="2 3">
    <name type="scientific">Rotaria magnacalcarata</name>
    <dbReference type="NCBI Taxonomy" id="392030"/>
    <lineage>
        <taxon>Eukaryota</taxon>
        <taxon>Metazoa</taxon>
        <taxon>Spiralia</taxon>
        <taxon>Gnathifera</taxon>
        <taxon>Rotifera</taxon>
        <taxon>Eurotatoria</taxon>
        <taxon>Bdelloidea</taxon>
        <taxon>Philodinida</taxon>
        <taxon>Philodinidae</taxon>
        <taxon>Rotaria</taxon>
    </lineage>
</organism>
<gene>
    <name evidence="2" type="ORF">CJN711_LOCUS5440</name>
</gene>
<dbReference type="Proteomes" id="UP000663855">
    <property type="component" value="Unassembled WGS sequence"/>
</dbReference>
<comment type="caution">
    <text evidence="2">The sequence shown here is derived from an EMBL/GenBank/DDBJ whole genome shotgun (WGS) entry which is preliminary data.</text>
</comment>
<name>A0A814LI08_9BILA</name>
<sequence length="65" mass="7409">AAQVLQPKAPMSTLSDTSCKRMNTSMKQAFKVAERGFDESDMQNAESESTDLHMMSRKKKKQRRT</sequence>
<accession>A0A814LI08</accession>
<feature type="region of interest" description="Disordered" evidence="1">
    <location>
        <begin position="35"/>
        <end position="65"/>
    </location>
</feature>
<dbReference type="EMBL" id="CAJNOV010001549">
    <property type="protein sequence ID" value="CAF1065556.1"/>
    <property type="molecule type" value="Genomic_DNA"/>
</dbReference>
<protein>
    <submittedName>
        <fullName evidence="2">Uncharacterized protein</fullName>
    </submittedName>
</protein>